<dbReference type="InterPro" id="IPR028974">
    <property type="entry name" value="TSP_type-3_rpt"/>
</dbReference>
<accession>X0VTC0</accession>
<organism evidence="2">
    <name type="scientific">marine sediment metagenome</name>
    <dbReference type="NCBI Taxonomy" id="412755"/>
    <lineage>
        <taxon>unclassified sequences</taxon>
        <taxon>metagenomes</taxon>
        <taxon>ecological metagenomes</taxon>
    </lineage>
</organism>
<proteinExistence type="predicted"/>
<comment type="caution">
    <text evidence="2">The sequence shown here is derived from an EMBL/GenBank/DDBJ whole genome shotgun (WGS) entry which is preliminary data.</text>
</comment>
<dbReference type="Gene3D" id="4.10.1080.10">
    <property type="entry name" value="TSP type-3 repeat"/>
    <property type="match status" value="1"/>
</dbReference>
<feature type="region of interest" description="Disordered" evidence="1">
    <location>
        <begin position="41"/>
        <end position="66"/>
    </location>
</feature>
<dbReference type="SUPFAM" id="SSF103647">
    <property type="entry name" value="TSP type-3 repeat"/>
    <property type="match status" value="1"/>
</dbReference>
<evidence type="ECO:0000256" key="1">
    <source>
        <dbReference type="SAM" id="MobiDB-lite"/>
    </source>
</evidence>
<evidence type="ECO:0000313" key="2">
    <source>
        <dbReference type="EMBL" id="GAG15708.1"/>
    </source>
</evidence>
<reference evidence="2" key="1">
    <citation type="journal article" date="2014" name="Front. Microbiol.">
        <title>High frequency of phylogenetically diverse reductive dehalogenase-homologous genes in deep subseafloor sedimentary metagenomes.</title>
        <authorList>
            <person name="Kawai M."/>
            <person name="Futagami T."/>
            <person name="Toyoda A."/>
            <person name="Takaki Y."/>
            <person name="Nishi S."/>
            <person name="Hori S."/>
            <person name="Arai W."/>
            <person name="Tsubouchi T."/>
            <person name="Morono Y."/>
            <person name="Uchiyama I."/>
            <person name="Ito T."/>
            <person name="Fujiyama A."/>
            <person name="Inagaki F."/>
            <person name="Takami H."/>
        </authorList>
    </citation>
    <scope>NUCLEOTIDE SEQUENCE</scope>
    <source>
        <strain evidence="2">Expedition CK06-06</strain>
    </source>
</reference>
<gene>
    <name evidence="2" type="ORF">S01H1_57924</name>
</gene>
<feature type="non-terminal residue" evidence="2">
    <location>
        <position position="1"/>
    </location>
</feature>
<feature type="compositionally biased region" description="Acidic residues" evidence="1">
    <location>
        <begin position="50"/>
        <end position="66"/>
    </location>
</feature>
<dbReference type="GO" id="GO:0005509">
    <property type="term" value="F:calcium ion binding"/>
    <property type="evidence" value="ECO:0007669"/>
    <property type="project" value="InterPro"/>
</dbReference>
<name>X0VTC0_9ZZZZ</name>
<sequence length="256" mass="27857">VMPKSIEDPNHLNNQCQNHPVVTAEDTDVDDDTVVNWLDNCPKIPNSDQADNDDDDIGDVCDDDDDNDDILDDADECDFAAEDFDEIDDDDGCPETDLDIDVDKDDEPIQVDVSETERFTVTTTATNEDPPEGYGLYYPDGVRFIELLKSDITNPDDKCEARWVCLAGDGCIEDVITASTEMTAERFATAGQIDVDDPTGFSVGDTIKIDTDGDAEFTKITAISGDNLSISPALGSYHPAGTPVSHSSLYSQLEVV</sequence>
<feature type="non-terminal residue" evidence="2">
    <location>
        <position position="256"/>
    </location>
</feature>
<protein>
    <submittedName>
        <fullName evidence="2">Uncharacterized protein</fullName>
    </submittedName>
</protein>
<dbReference type="EMBL" id="BARS01037807">
    <property type="protein sequence ID" value="GAG15708.1"/>
    <property type="molecule type" value="Genomic_DNA"/>
</dbReference>
<dbReference type="AlphaFoldDB" id="X0VTC0"/>